<organism evidence="4 5">
    <name type="scientific">Nocardioides baekrokdamisoli</name>
    <dbReference type="NCBI Taxonomy" id="1804624"/>
    <lineage>
        <taxon>Bacteria</taxon>
        <taxon>Bacillati</taxon>
        <taxon>Actinomycetota</taxon>
        <taxon>Actinomycetes</taxon>
        <taxon>Propionibacteriales</taxon>
        <taxon>Nocardioidaceae</taxon>
        <taxon>Nocardioides</taxon>
    </lineage>
</organism>
<comment type="function">
    <text evidence="1">PPIases accelerate the folding of proteins. It catalyzes the cis-trans isomerization of proline imidic peptide bonds in oligopeptides.</text>
</comment>
<dbReference type="SUPFAM" id="SSF50891">
    <property type="entry name" value="Cyclophilin-like"/>
    <property type="match status" value="1"/>
</dbReference>
<dbReference type="GO" id="GO:0003755">
    <property type="term" value="F:peptidyl-prolyl cis-trans isomerase activity"/>
    <property type="evidence" value="ECO:0007669"/>
    <property type="project" value="InterPro"/>
</dbReference>
<dbReference type="PANTHER" id="PTHR45625">
    <property type="entry name" value="PEPTIDYL-PROLYL CIS-TRANS ISOMERASE-RELATED"/>
    <property type="match status" value="1"/>
</dbReference>
<dbReference type="InterPro" id="IPR044666">
    <property type="entry name" value="Cyclophilin_A-like"/>
</dbReference>
<dbReference type="InterPro" id="IPR029000">
    <property type="entry name" value="Cyclophilin-like_dom_sf"/>
</dbReference>
<evidence type="ECO:0000313" key="4">
    <source>
        <dbReference type="EMBL" id="BBH16023.1"/>
    </source>
</evidence>
<dbReference type="Pfam" id="PF00160">
    <property type="entry name" value="Pro_isomerase"/>
    <property type="match status" value="1"/>
</dbReference>
<evidence type="ECO:0000313" key="5">
    <source>
        <dbReference type="Proteomes" id="UP000271573"/>
    </source>
</evidence>
<dbReference type="AlphaFoldDB" id="A0A3G9IUW4"/>
<dbReference type="Gene3D" id="2.40.100.10">
    <property type="entry name" value="Cyclophilin-like"/>
    <property type="match status" value="1"/>
</dbReference>
<dbReference type="KEGG" id="nbe:Back2_03100"/>
<feature type="region of interest" description="Disordered" evidence="2">
    <location>
        <begin position="1"/>
        <end position="31"/>
    </location>
</feature>
<proteinExistence type="predicted"/>
<reference evidence="4 5" key="1">
    <citation type="submission" date="2018-11" db="EMBL/GenBank/DDBJ databases">
        <title>Complete genome sequence of Nocardioides baekrokdamisoli strain KCTC 39748.</title>
        <authorList>
            <person name="Kang S.W."/>
            <person name="Lee K.C."/>
            <person name="Kim K.K."/>
            <person name="Kim J.S."/>
            <person name="Kim D.S."/>
            <person name="Ko S.H."/>
            <person name="Yang S.H."/>
            <person name="Shin Y.K."/>
            <person name="Lee J.S."/>
        </authorList>
    </citation>
    <scope>NUCLEOTIDE SEQUENCE [LARGE SCALE GENOMIC DNA]</scope>
    <source>
        <strain evidence="4 5">KCTC 39748</strain>
    </source>
</reference>
<keyword evidence="5" id="KW-1185">Reference proteome</keyword>
<dbReference type="InterPro" id="IPR002130">
    <property type="entry name" value="Cyclophilin-type_PPIase_dom"/>
</dbReference>
<evidence type="ECO:0000256" key="2">
    <source>
        <dbReference type="SAM" id="MobiDB-lite"/>
    </source>
</evidence>
<dbReference type="EMBL" id="AP019307">
    <property type="protein sequence ID" value="BBH16023.1"/>
    <property type="molecule type" value="Genomic_DNA"/>
</dbReference>
<sequence>MPSDTSTSGPTTTVSIPATTPSTTQAGGGSATCAWTDTGGAAKPVSMPPATVAKKNYTATIETSVGTLRVQLTGSATPCTVASFVSLAKQGYFNNTFCHRMGNTAGFEFLQCGDPTGTGTGGPGYTIPDEITGSETYKAGTLAMANTGAPDSGGSQFFMVFGDSQFSPNYTVFGQLDAASIAVLKRVGAAGIGAAGPAGGGAPKEKVTFKSVTIS</sequence>
<evidence type="ECO:0000256" key="1">
    <source>
        <dbReference type="ARBA" id="ARBA00002388"/>
    </source>
</evidence>
<feature type="compositionally biased region" description="Low complexity" evidence="2">
    <location>
        <begin position="1"/>
        <end position="17"/>
    </location>
</feature>
<dbReference type="Proteomes" id="UP000271573">
    <property type="component" value="Chromosome"/>
</dbReference>
<dbReference type="PROSITE" id="PS50072">
    <property type="entry name" value="CSA_PPIASE_2"/>
    <property type="match status" value="1"/>
</dbReference>
<feature type="domain" description="PPIase cyclophilin-type" evidence="3">
    <location>
        <begin position="62"/>
        <end position="214"/>
    </location>
</feature>
<gene>
    <name evidence="4" type="ORF">Back2_03100</name>
</gene>
<dbReference type="PANTHER" id="PTHR45625:SF3">
    <property type="entry name" value="PEPTIDYL-PROLYL CIS-TRANS ISOMERASE B-RELATED"/>
    <property type="match status" value="1"/>
</dbReference>
<protein>
    <recommendedName>
        <fullName evidence="3">PPIase cyclophilin-type domain-containing protein</fullName>
    </recommendedName>
</protein>
<name>A0A3G9IUW4_9ACTN</name>
<evidence type="ECO:0000259" key="3">
    <source>
        <dbReference type="PROSITE" id="PS50072"/>
    </source>
</evidence>
<accession>A0A3G9IUW4</accession>